<feature type="chain" id="PRO_5047378138" evidence="1">
    <location>
        <begin position="19"/>
        <end position="190"/>
    </location>
</feature>
<protein>
    <submittedName>
        <fullName evidence="2">YajG family lipoprotein</fullName>
    </submittedName>
</protein>
<dbReference type="RefSeq" id="WP_133003636.1">
    <property type="nucleotide sequence ID" value="NZ_BAAAFB010000004.1"/>
</dbReference>
<keyword evidence="1" id="KW-0732">Signal</keyword>
<evidence type="ECO:0000256" key="1">
    <source>
        <dbReference type="SAM" id="SignalP"/>
    </source>
</evidence>
<comment type="caution">
    <text evidence="2">The sequence shown here is derived from an EMBL/GenBank/DDBJ whole genome shotgun (WGS) entry which is preliminary data.</text>
</comment>
<accession>A0ABU9G467</accession>
<dbReference type="InterPro" id="IPR005619">
    <property type="entry name" value="Uncharacterised_YajG"/>
</dbReference>
<name>A0ABU9G467_9GAMM</name>
<sequence>MLKTRLLLPLSFATLLLAGCTTTHYIQIEPTASIKKEQLQNDRAIQVTTNTQLGNHIGAIKTGLNERADIFTTNDVKESVNKSIINGLTQLGFTPDQGVYPPAELNVVITKMSYTTKAKNLKTTATLDFQLAATVKAKGQTYKANFGSQKVEEYGTLPYQSTVQEDMNDLASKTVSRLLSDQNIITLLKE</sequence>
<dbReference type="PROSITE" id="PS51257">
    <property type="entry name" value="PROKAR_LIPOPROTEIN"/>
    <property type="match status" value="1"/>
</dbReference>
<organism evidence="2 3">
    <name type="scientific">Marinomonas arenicola</name>
    <dbReference type="NCBI Taxonomy" id="569601"/>
    <lineage>
        <taxon>Bacteria</taxon>
        <taxon>Pseudomonadati</taxon>
        <taxon>Pseudomonadota</taxon>
        <taxon>Gammaproteobacteria</taxon>
        <taxon>Oceanospirillales</taxon>
        <taxon>Oceanospirillaceae</taxon>
        <taxon>Marinomonas</taxon>
    </lineage>
</organism>
<dbReference type="Proteomes" id="UP001379949">
    <property type="component" value="Unassembled WGS sequence"/>
</dbReference>
<dbReference type="Pfam" id="PF03923">
    <property type="entry name" value="Lipoprotein_16"/>
    <property type="match status" value="1"/>
</dbReference>
<gene>
    <name evidence="2" type="ORF">V6242_09060</name>
</gene>
<evidence type="ECO:0000313" key="3">
    <source>
        <dbReference type="Proteomes" id="UP001379949"/>
    </source>
</evidence>
<feature type="signal peptide" evidence="1">
    <location>
        <begin position="1"/>
        <end position="18"/>
    </location>
</feature>
<keyword evidence="2" id="KW-0449">Lipoprotein</keyword>
<reference evidence="2 3" key="1">
    <citation type="submission" date="2024-02" db="EMBL/GenBank/DDBJ databases">
        <title>Bacteria isolated from the canopy kelp, Nereocystis luetkeana.</title>
        <authorList>
            <person name="Pfister C.A."/>
            <person name="Younker I.T."/>
            <person name="Light S.H."/>
        </authorList>
    </citation>
    <scope>NUCLEOTIDE SEQUENCE [LARGE SCALE GENOMIC DNA]</scope>
    <source>
        <strain evidence="2 3">TI.4.07</strain>
    </source>
</reference>
<evidence type="ECO:0000313" key="2">
    <source>
        <dbReference type="EMBL" id="MEL0613296.1"/>
    </source>
</evidence>
<dbReference type="EMBL" id="JBAKAR010000005">
    <property type="protein sequence ID" value="MEL0613296.1"/>
    <property type="molecule type" value="Genomic_DNA"/>
</dbReference>
<keyword evidence="3" id="KW-1185">Reference proteome</keyword>
<proteinExistence type="predicted"/>